<evidence type="ECO:0000313" key="3">
    <source>
        <dbReference type="Proteomes" id="UP001158067"/>
    </source>
</evidence>
<feature type="transmembrane region" description="Helical" evidence="1">
    <location>
        <begin position="71"/>
        <end position="91"/>
    </location>
</feature>
<feature type="transmembrane region" description="Helical" evidence="1">
    <location>
        <begin position="103"/>
        <end position="127"/>
    </location>
</feature>
<accession>A0ABY1Q694</accession>
<evidence type="ECO:0000313" key="2">
    <source>
        <dbReference type="EMBL" id="SMP61097.1"/>
    </source>
</evidence>
<proteinExistence type="predicted"/>
<evidence type="ECO:0000256" key="1">
    <source>
        <dbReference type="SAM" id="Phobius"/>
    </source>
</evidence>
<keyword evidence="1" id="KW-1133">Transmembrane helix</keyword>
<gene>
    <name evidence="2" type="ORF">SAMN06265222_10746</name>
</gene>
<dbReference type="InterPro" id="IPR052948">
    <property type="entry name" value="Low_temp-induced_all0457"/>
</dbReference>
<protein>
    <recommendedName>
        <fullName evidence="4">DUF1269 domain-containing protein</fullName>
    </recommendedName>
</protein>
<organism evidence="2 3">
    <name type="scientific">Neorhodopirellula lusitana</name>
    <dbReference type="NCBI Taxonomy" id="445327"/>
    <lineage>
        <taxon>Bacteria</taxon>
        <taxon>Pseudomonadati</taxon>
        <taxon>Planctomycetota</taxon>
        <taxon>Planctomycetia</taxon>
        <taxon>Pirellulales</taxon>
        <taxon>Pirellulaceae</taxon>
        <taxon>Neorhodopirellula</taxon>
    </lineage>
</organism>
<dbReference type="PANTHER" id="PTHR36109">
    <property type="entry name" value="MEMBRANE PROTEIN-RELATED"/>
    <property type="match status" value="1"/>
</dbReference>
<comment type="caution">
    <text evidence="2">The sequence shown here is derived from an EMBL/GenBank/DDBJ whole genome shotgun (WGS) entry which is preliminary data.</text>
</comment>
<sequence length="179" mass="19020">MSSDRQYFVASVFDDPNNTNEIVGQLIQHDFPMDRVSILQKAGSGVGDDFLGISYANEQERFKVWGMQGDLWGSLGGLLFGTAGLFLLPGIGPVLIAGPLIEALAGGVVGAGLMATGAAATHLTIALHRVGIPDDKLDVLHQAIVDGKTVVLLHCGNDDPETWRQRFIWDGGAPVLVMP</sequence>
<dbReference type="RefSeq" id="WP_283433129.1">
    <property type="nucleotide sequence ID" value="NZ_FXUG01000007.1"/>
</dbReference>
<name>A0ABY1Q694_9BACT</name>
<dbReference type="Proteomes" id="UP001158067">
    <property type="component" value="Unassembled WGS sequence"/>
</dbReference>
<dbReference type="PANTHER" id="PTHR36109:SF2">
    <property type="entry name" value="MEMBRANE PROTEIN"/>
    <property type="match status" value="1"/>
</dbReference>
<keyword evidence="1" id="KW-0472">Membrane</keyword>
<evidence type="ECO:0008006" key="4">
    <source>
        <dbReference type="Google" id="ProtNLM"/>
    </source>
</evidence>
<dbReference type="EMBL" id="FXUG01000007">
    <property type="protein sequence ID" value="SMP61097.1"/>
    <property type="molecule type" value="Genomic_DNA"/>
</dbReference>
<reference evidence="2 3" key="1">
    <citation type="submission" date="2017-05" db="EMBL/GenBank/DDBJ databases">
        <authorList>
            <person name="Varghese N."/>
            <person name="Submissions S."/>
        </authorList>
    </citation>
    <scope>NUCLEOTIDE SEQUENCE [LARGE SCALE GENOMIC DNA]</scope>
    <source>
        <strain evidence="2 3">DSM 25457</strain>
    </source>
</reference>
<keyword evidence="3" id="KW-1185">Reference proteome</keyword>
<keyword evidence="1" id="KW-0812">Transmembrane</keyword>